<reference evidence="3 4" key="1">
    <citation type="submission" date="2019-11" db="EMBL/GenBank/DDBJ databases">
        <title>Draft genome sequences of five Paenibacillus species of dairy origin.</title>
        <authorList>
            <person name="Olajide A.M."/>
            <person name="Chen S."/>
            <person name="Lapointe G."/>
        </authorList>
    </citation>
    <scope>NUCLEOTIDE SEQUENCE [LARGE SCALE GENOMIC DNA]</scope>
    <source>
        <strain evidence="3 4">2CS3</strain>
    </source>
</reference>
<dbReference type="Proteomes" id="UP000450917">
    <property type="component" value="Unassembled WGS sequence"/>
</dbReference>
<dbReference type="EMBL" id="WNZX01000019">
    <property type="protein sequence ID" value="MUG72914.1"/>
    <property type="molecule type" value="Genomic_DNA"/>
</dbReference>
<dbReference type="AlphaFoldDB" id="A0A7X2ZDF7"/>
<proteinExistence type="predicted"/>
<keyword evidence="1" id="KW-0732">Signal</keyword>
<evidence type="ECO:0000313" key="4">
    <source>
        <dbReference type="Proteomes" id="UP000450917"/>
    </source>
</evidence>
<feature type="chain" id="PRO_5039546454" evidence="1">
    <location>
        <begin position="21"/>
        <end position="315"/>
    </location>
</feature>
<dbReference type="RefSeq" id="WP_155615384.1">
    <property type="nucleotide sequence ID" value="NZ_WNZX01000019.1"/>
</dbReference>
<dbReference type="Pfam" id="PF10648">
    <property type="entry name" value="Gmad2"/>
    <property type="match status" value="1"/>
</dbReference>
<dbReference type="PROSITE" id="PS51257">
    <property type="entry name" value="PROKAR_LIPOPROTEIN"/>
    <property type="match status" value="1"/>
</dbReference>
<evidence type="ECO:0000313" key="3">
    <source>
        <dbReference type="EMBL" id="MUG72914.1"/>
    </source>
</evidence>
<feature type="signal peptide" evidence="1">
    <location>
        <begin position="1"/>
        <end position="20"/>
    </location>
</feature>
<accession>A0A7X2ZDF7</accession>
<comment type="caution">
    <text evidence="3">The sequence shown here is derived from an EMBL/GenBank/DDBJ whole genome shotgun (WGS) entry which is preliminary data.</text>
</comment>
<evidence type="ECO:0000256" key="1">
    <source>
        <dbReference type="SAM" id="SignalP"/>
    </source>
</evidence>
<keyword evidence="4" id="KW-1185">Reference proteome</keyword>
<sequence length="315" mass="34099">MRKRKGFLILALLCMAMLVAACGQESGSADPAANQVSEQETPAVKVVDKGSIIQKEGSRWLITAYVEKNGAPYIDAFWFTVNERTVLQNSGGRNVSPESMPVGAQVEAWHAGAVKESYPAQTVAAKIIMHDHTKEVPEGMIGQTDAVQAALQSQTGPTAAWAVKTASLDAENGYWNVELVQHETVDQPVTIQIDARSGQTVPIPVAANDAFRVFSPLPGTKVGPTFTVEGEARVFEAAFSWTLEDGHTILAEGHEMAEEGAPAWGRFHFDVSYEKASQPNMMLILYIHSAKDGGAGHELIVPLKVPEERINYTVE</sequence>
<dbReference type="InterPro" id="IPR018911">
    <property type="entry name" value="Gmad2_Ig-like_dom"/>
</dbReference>
<organism evidence="3 4">
    <name type="scientific">Paenibacillus validus</name>
    <dbReference type="NCBI Taxonomy" id="44253"/>
    <lineage>
        <taxon>Bacteria</taxon>
        <taxon>Bacillati</taxon>
        <taxon>Bacillota</taxon>
        <taxon>Bacilli</taxon>
        <taxon>Bacillales</taxon>
        <taxon>Paenibacillaceae</taxon>
        <taxon>Paenibacillus</taxon>
    </lineage>
</organism>
<name>A0A7X2ZDF7_9BACL</name>
<protein>
    <submittedName>
        <fullName evidence="3">DUF3221 domain-containing protein</fullName>
    </submittedName>
</protein>
<evidence type="ECO:0000259" key="2">
    <source>
        <dbReference type="Pfam" id="PF10648"/>
    </source>
</evidence>
<feature type="domain" description="Bacterial spore germination immunoglobulin-like" evidence="2">
    <location>
        <begin position="212"/>
        <end position="293"/>
    </location>
</feature>
<gene>
    <name evidence="3" type="ORF">GNP93_19825</name>
</gene>